<feature type="domain" description="Gfo/Idh/MocA-like oxidoreductase C-terminal" evidence="4">
    <location>
        <begin position="131"/>
        <end position="353"/>
    </location>
</feature>
<proteinExistence type="inferred from homology"/>
<evidence type="ECO:0000256" key="1">
    <source>
        <dbReference type="ARBA" id="ARBA00010928"/>
    </source>
</evidence>
<keyword evidence="6" id="KW-1185">Reference proteome</keyword>
<dbReference type="Proteomes" id="UP001056384">
    <property type="component" value="Chromosome 2"/>
</dbReference>
<dbReference type="Gene3D" id="3.40.50.720">
    <property type="entry name" value="NAD(P)-binding Rossmann-like Domain"/>
    <property type="match status" value="1"/>
</dbReference>
<evidence type="ECO:0000259" key="4">
    <source>
        <dbReference type="Pfam" id="PF02894"/>
    </source>
</evidence>
<dbReference type="Pfam" id="PF02894">
    <property type="entry name" value="GFO_IDH_MocA_C"/>
    <property type="match status" value="1"/>
</dbReference>
<reference evidence="5" key="1">
    <citation type="submission" date="2022-06" db="EMBL/GenBank/DDBJ databases">
        <title>Complete genome sequences of two strains of the flax pathogen Septoria linicola.</title>
        <authorList>
            <person name="Lapalu N."/>
            <person name="Simon A."/>
            <person name="Demenou B."/>
            <person name="Paumier D."/>
            <person name="Guillot M.-P."/>
            <person name="Gout L."/>
            <person name="Valade R."/>
        </authorList>
    </citation>
    <scope>NUCLEOTIDE SEQUENCE</scope>
    <source>
        <strain evidence="5">SE15195</strain>
    </source>
</reference>
<dbReference type="GO" id="GO:0000166">
    <property type="term" value="F:nucleotide binding"/>
    <property type="evidence" value="ECO:0007669"/>
    <property type="project" value="InterPro"/>
</dbReference>
<evidence type="ECO:0000259" key="3">
    <source>
        <dbReference type="Pfam" id="PF01408"/>
    </source>
</evidence>
<name>A0A9Q9AP57_9PEZI</name>
<dbReference type="PANTHER" id="PTHR43708:SF5">
    <property type="entry name" value="CONSERVED EXPRESSED OXIDOREDUCTASE (EUROFUNG)-RELATED"/>
    <property type="match status" value="1"/>
</dbReference>
<accession>A0A9Q9AP57</accession>
<sequence>MASKPLNVAVVGFGLSAKVFHIPLVQALPEEFHLYGVVQRTPKPEDDASKIHPGIKSWRSIDEVYADPEADVVIITTPPDGHFEFAKKSLESGKHVVVEKPFVPTADEAAQLPESQRRLNRRWDADFLTLRKIIADGHLGDIAEFETHFDRHRPDAPPQSWKNEDKPAHGTLYDLGTHLIDQVYVQFGLPKKVTAFVGNQRRGVVGGAPDSITVLLHYDGPLLVTVKAGVVSPEVEQLRYWVRGTKGSFKKFHLDRQEDQLRKENIGPGHKDFGVDPESHYGTLITVESEKATPVVQKYPTVAPATYVEYYRIFAKAIRGEGDVPVKAEEARDVLHVIDLAKQSSREGRTVEL</sequence>
<dbReference type="InterPro" id="IPR036291">
    <property type="entry name" value="NAD(P)-bd_dom_sf"/>
</dbReference>
<gene>
    <name evidence="5" type="ORF">Slin15195_G029820</name>
</gene>
<dbReference type="OrthoDB" id="2129491at2759"/>
<dbReference type="GO" id="GO:0016491">
    <property type="term" value="F:oxidoreductase activity"/>
    <property type="evidence" value="ECO:0007669"/>
    <property type="project" value="UniProtKB-KW"/>
</dbReference>
<feature type="domain" description="Gfo/Idh/MocA-like oxidoreductase N-terminal" evidence="3">
    <location>
        <begin position="6"/>
        <end position="120"/>
    </location>
</feature>
<keyword evidence="2" id="KW-0560">Oxidoreductase</keyword>
<dbReference type="InterPro" id="IPR051317">
    <property type="entry name" value="Gfo/Idh/MocA_oxidoreduct"/>
</dbReference>
<dbReference type="InterPro" id="IPR000683">
    <property type="entry name" value="Gfo/Idh/MocA-like_OxRdtase_N"/>
</dbReference>
<organism evidence="5 6">
    <name type="scientific">Septoria linicola</name>
    <dbReference type="NCBI Taxonomy" id="215465"/>
    <lineage>
        <taxon>Eukaryota</taxon>
        <taxon>Fungi</taxon>
        <taxon>Dikarya</taxon>
        <taxon>Ascomycota</taxon>
        <taxon>Pezizomycotina</taxon>
        <taxon>Dothideomycetes</taxon>
        <taxon>Dothideomycetidae</taxon>
        <taxon>Mycosphaerellales</taxon>
        <taxon>Mycosphaerellaceae</taxon>
        <taxon>Septoria</taxon>
    </lineage>
</organism>
<dbReference type="Gene3D" id="3.30.360.10">
    <property type="entry name" value="Dihydrodipicolinate Reductase, domain 2"/>
    <property type="match status" value="1"/>
</dbReference>
<dbReference type="EMBL" id="CP099419">
    <property type="protein sequence ID" value="USW49663.1"/>
    <property type="molecule type" value="Genomic_DNA"/>
</dbReference>
<protein>
    <submittedName>
        <fullName evidence="5">Gfo/Idh/MocA-like oxidoreductase, NAD(P)-binding domain superfamily</fullName>
    </submittedName>
</protein>
<dbReference type="Pfam" id="PF01408">
    <property type="entry name" value="GFO_IDH_MocA"/>
    <property type="match status" value="1"/>
</dbReference>
<dbReference type="SUPFAM" id="SSF51735">
    <property type="entry name" value="NAD(P)-binding Rossmann-fold domains"/>
    <property type="match status" value="1"/>
</dbReference>
<dbReference type="InterPro" id="IPR004104">
    <property type="entry name" value="Gfo/Idh/MocA-like_OxRdtase_C"/>
</dbReference>
<evidence type="ECO:0000313" key="5">
    <source>
        <dbReference type="EMBL" id="USW49663.1"/>
    </source>
</evidence>
<dbReference type="PANTHER" id="PTHR43708">
    <property type="entry name" value="CONSERVED EXPRESSED OXIDOREDUCTASE (EUROFUNG)"/>
    <property type="match status" value="1"/>
</dbReference>
<evidence type="ECO:0000313" key="6">
    <source>
        <dbReference type="Proteomes" id="UP001056384"/>
    </source>
</evidence>
<comment type="similarity">
    <text evidence="1">Belongs to the Gfo/Idh/MocA family.</text>
</comment>
<dbReference type="AlphaFoldDB" id="A0A9Q9AP57"/>
<evidence type="ECO:0000256" key="2">
    <source>
        <dbReference type="ARBA" id="ARBA00023002"/>
    </source>
</evidence>